<keyword evidence="3" id="KW-1185">Reference proteome</keyword>
<dbReference type="InterPro" id="IPR036046">
    <property type="entry name" value="Acylphosphatase-like_dom_sf"/>
</dbReference>
<reference evidence="2 3" key="1">
    <citation type="submission" date="2017-02" db="EMBL/GenBank/DDBJ databases">
        <title>Pseudoalteromonas ulvae TC14 Genome.</title>
        <authorList>
            <person name="Molmeret M."/>
        </authorList>
    </citation>
    <scope>NUCLEOTIDE SEQUENCE [LARGE SCALE GENOMIC DNA]</scope>
    <source>
        <strain evidence="2">TC14</strain>
    </source>
</reference>
<protein>
    <submittedName>
        <fullName evidence="2">Blue light sensor protein</fullName>
    </submittedName>
</protein>
<dbReference type="EMBL" id="MWPV01000006">
    <property type="protein sequence ID" value="OUL56344.1"/>
    <property type="molecule type" value="Genomic_DNA"/>
</dbReference>
<dbReference type="Proteomes" id="UP000194841">
    <property type="component" value="Unassembled WGS sequence"/>
</dbReference>
<dbReference type="AlphaFoldDB" id="A0A244CL72"/>
<accession>A0A244CL72</accession>
<dbReference type="RefSeq" id="WP_086745302.1">
    <property type="nucleotide sequence ID" value="NZ_MWPV01000006.1"/>
</dbReference>
<dbReference type="SMART" id="SM01034">
    <property type="entry name" value="BLUF"/>
    <property type="match status" value="1"/>
</dbReference>
<dbReference type="GO" id="GO:0071949">
    <property type="term" value="F:FAD binding"/>
    <property type="evidence" value="ECO:0007669"/>
    <property type="project" value="InterPro"/>
</dbReference>
<dbReference type="SUPFAM" id="SSF54975">
    <property type="entry name" value="Acylphosphatase/BLUF domain-like"/>
    <property type="match status" value="1"/>
</dbReference>
<dbReference type="Pfam" id="PF04940">
    <property type="entry name" value="BLUF"/>
    <property type="match status" value="1"/>
</dbReference>
<organism evidence="2 3">
    <name type="scientific">Pseudoalteromonas ulvae</name>
    <dbReference type="NCBI Taxonomy" id="107327"/>
    <lineage>
        <taxon>Bacteria</taxon>
        <taxon>Pseudomonadati</taxon>
        <taxon>Pseudomonadota</taxon>
        <taxon>Gammaproteobacteria</taxon>
        <taxon>Alteromonadales</taxon>
        <taxon>Pseudoalteromonadaceae</taxon>
        <taxon>Pseudoalteromonas</taxon>
    </lineage>
</organism>
<dbReference type="InterPro" id="IPR007024">
    <property type="entry name" value="BLUF_domain"/>
</dbReference>
<gene>
    <name evidence="2" type="ORF">B1199_16845</name>
</gene>
<dbReference type="PROSITE" id="PS50925">
    <property type="entry name" value="BLUF"/>
    <property type="match status" value="1"/>
</dbReference>
<dbReference type="OrthoDB" id="557705at2"/>
<evidence type="ECO:0000313" key="3">
    <source>
        <dbReference type="Proteomes" id="UP000194841"/>
    </source>
</evidence>
<proteinExistence type="predicted"/>
<evidence type="ECO:0000313" key="2">
    <source>
        <dbReference type="EMBL" id="OUL56344.1"/>
    </source>
</evidence>
<evidence type="ECO:0000259" key="1">
    <source>
        <dbReference type="PROSITE" id="PS50925"/>
    </source>
</evidence>
<dbReference type="GO" id="GO:0009882">
    <property type="term" value="F:blue light photoreceptor activity"/>
    <property type="evidence" value="ECO:0007669"/>
    <property type="project" value="InterPro"/>
</dbReference>
<name>A0A244CL72_PSEDV</name>
<dbReference type="Gene3D" id="3.30.70.100">
    <property type="match status" value="1"/>
</dbReference>
<comment type="caution">
    <text evidence="2">The sequence shown here is derived from an EMBL/GenBank/DDBJ whole genome shotgun (WGS) entry which is preliminary data.</text>
</comment>
<sequence>MSLHQLIYQSRETHKYTSHDFVELLEVSRRNNDNLNITGCLFYNGGWIVQVLEGEKHVIENLYEKITQDTRHKDCNLMQSIPIEKRVFSKWSMGMINLDTDKDSKYRELKAAMDDYQDGKVAIPLPIKLLRIFSQDYQSSTL</sequence>
<feature type="domain" description="BLUF" evidence="1">
    <location>
        <begin position="3"/>
        <end position="94"/>
    </location>
</feature>